<organism evidence="2 3">
    <name type="scientific">Plectus sambesii</name>
    <dbReference type="NCBI Taxonomy" id="2011161"/>
    <lineage>
        <taxon>Eukaryota</taxon>
        <taxon>Metazoa</taxon>
        <taxon>Ecdysozoa</taxon>
        <taxon>Nematoda</taxon>
        <taxon>Chromadorea</taxon>
        <taxon>Plectida</taxon>
        <taxon>Plectina</taxon>
        <taxon>Plectoidea</taxon>
        <taxon>Plectidae</taxon>
        <taxon>Plectus</taxon>
    </lineage>
</organism>
<feature type="chain" id="PRO_5037092693" evidence="1">
    <location>
        <begin position="25"/>
        <end position="330"/>
    </location>
</feature>
<feature type="signal peptide" evidence="1">
    <location>
        <begin position="1"/>
        <end position="24"/>
    </location>
</feature>
<dbReference type="PANTHER" id="PTHR36519">
    <property type="entry name" value="FIP (FUNGUS-INDUCED PROTEIN) RELATED-RELATED"/>
    <property type="match status" value="1"/>
</dbReference>
<sequence>MNANMICASSLLVFVCALILTASAERCPLWSAVECPVSWRCIEGQCRPNVSCSDIQCPVSTRCEDGQCVRLTDLRCGRNIAVANDTTRARSIATDCGVAGVCINGRCRTNRCYGRTCPEGHRCLDGVCEKIIDKFCLTSFDCGFGYACTSNKCMLVATSDENVCNCDPGFACIEGKCEANDGCEFVTCSKATRCERGKCVQVEGRKCAGATADCGKGFMCRNARCAVDPCALLQCSGATVCFEGECRIADGMACTDDPSPCPPAYKCFDGRCTKDECLGKICNAGQVCDGGWCLQIEGQLCSSGLRDCGEAFQCVEGKCVDKFEEAFVAP</sequence>
<proteinExistence type="predicted"/>
<evidence type="ECO:0000313" key="3">
    <source>
        <dbReference type="WBParaSite" id="PSAMB.scaffold3823size16758.g22657.t1"/>
    </source>
</evidence>
<evidence type="ECO:0000256" key="1">
    <source>
        <dbReference type="SAM" id="SignalP"/>
    </source>
</evidence>
<reference evidence="3" key="1">
    <citation type="submission" date="2022-11" db="UniProtKB">
        <authorList>
            <consortium name="WormBaseParasite"/>
        </authorList>
    </citation>
    <scope>IDENTIFICATION</scope>
</reference>
<dbReference type="AlphaFoldDB" id="A0A914WET7"/>
<dbReference type="Proteomes" id="UP000887566">
    <property type="component" value="Unplaced"/>
</dbReference>
<name>A0A914WET7_9BILA</name>
<dbReference type="WBParaSite" id="PSAMB.scaffold3823size16758.g22657.t1">
    <property type="protein sequence ID" value="PSAMB.scaffold3823size16758.g22657.t1"/>
    <property type="gene ID" value="PSAMB.scaffold3823size16758.g22657"/>
</dbReference>
<evidence type="ECO:0000313" key="2">
    <source>
        <dbReference type="Proteomes" id="UP000887566"/>
    </source>
</evidence>
<keyword evidence="2" id="KW-1185">Reference proteome</keyword>
<accession>A0A914WET7</accession>
<dbReference type="PANTHER" id="PTHR36519:SF9">
    <property type="entry name" value="EB DOMAIN-CONTAINING PROTEIN-RELATED"/>
    <property type="match status" value="1"/>
</dbReference>
<keyword evidence="1" id="KW-0732">Signal</keyword>
<protein>
    <submittedName>
        <fullName evidence="3">Tenascin-X</fullName>
    </submittedName>
</protein>